<proteinExistence type="inferred from homology"/>
<keyword evidence="4 8" id="KW-0560">Oxidoreductase</keyword>
<evidence type="ECO:0000256" key="3">
    <source>
        <dbReference type="ARBA" id="ARBA00022723"/>
    </source>
</evidence>
<keyword evidence="9" id="KW-1133">Transmembrane helix</keyword>
<dbReference type="PRINTS" id="PR00463">
    <property type="entry name" value="EP450I"/>
</dbReference>
<evidence type="ECO:0000256" key="7">
    <source>
        <dbReference type="PIRSR" id="PIRSR602401-1"/>
    </source>
</evidence>
<reference evidence="10" key="1">
    <citation type="submission" date="2021-03" db="EMBL/GenBank/DDBJ databases">
        <authorList>
            <person name="Tagirdzhanova G."/>
        </authorList>
    </citation>
    <scope>NUCLEOTIDE SEQUENCE</scope>
</reference>
<feature type="transmembrane region" description="Helical" evidence="9">
    <location>
        <begin position="39"/>
        <end position="60"/>
    </location>
</feature>
<keyword evidence="11" id="KW-1185">Reference proteome</keyword>
<gene>
    <name evidence="10" type="ORF">GOMPHAMPRED_007125</name>
</gene>
<name>A0A8H3FVK0_9LECA</name>
<protein>
    <recommendedName>
        <fullName evidence="12">Cytochrome P450</fullName>
    </recommendedName>
</protein>
<keyword evidence="6 8" id="KW-0503">Monooxygenase</keyword>
<dbReference type="Proteomes" id="UP000664169">
    <property type="component" value="Unassembled WGS sequence"/>
</dbReference>
<evidence type="ECO:0000313" key="10">
    <source>
        <dbReference type="EMBL" id="CAF9933026.1"/>
    </source>
</evidence>
<evidence type="ECO:0000256" key="8">
    <source>
        <dbReference type="RuleBase" id="RU000461"/>
    </source>
</evidence>
<dbReference type="InterPro" id="IPR017972">
    <property type="entry name" value="Cyt_P450_CS"/>
</dbReference>
<dbReference type="OrthoDB" id="3945418at2759"/>
<dbReference type="PANTHER" id="PTHR24305">
    <property type="entry name" value="CYTOCHROME P450"/>
    <property type="match status" value="1"/>
</dbReference>
<keyword evidence="7 8" id="KW-0349">Heme</keyword>
<accession>A0A8H3FVK0</accession>
<comment type="cofactor">
    <cofactor evidence="1 7">
        <name>heme</name>
        <dbReference type="ChEBI" id="CHEBI:30413"/>
    </cofactor>
</comment>
<organism evidence="10 11">
    <name type="scientific">Gomphillus americanus</name>
    <dbReference type="NCBI Taxonomy" id="1940652"/>
    <lineage>
        <taxon>Eukaryota</taxon>
        <taxon>Fungi</taxon>
        <taxon>Dikarya</taxon>
        <taxon>Ascomycota</taxon>
        <taxon>Pezizomycotina</taxon>
        <taxon>Lecanoromycetes</taxon>
        <taxon>OSLEUM clade</taxon>
        <taxon>Ostropomycetidae</taxon>
        <taxon>Ostropales</taxon>
        <taxon>Graphidaceae</taxon>
        <taxon>Gomphilloideae</taxon>
        <taxon>Gomphillus</taxon>
    </lineage>
</organism>
<comment type="caution">
    <text evidence="10">The sequence shown here is derived from an EMBL/GenBank/DDBJ whole genome shotgun (WGS) entry which is preliminary data.</text>
</comment>
<dbReference type="SUPFAM" id="SSF48264">
    <property type="entry name" value="Cytochrome P450"/>
    <property type="match status" value="1"/>
</dbReference>
<feature type="binding site" description="axial binding residue" evidence="7">
    <location>
        <position position="480"/>
    </location>
    <ligand>
        <name>heme</name>
        <dbReference type="ChEBI" id="CHEBI:30413"/>
    </ligand>
    <ligandPart>
        <name>Fe</name>
        <dbReference type="ChEBI" id="CHEBI:18248"/>
    </ligandPart>
</feature>
<evidence type="ECO:0000256" key="9">
    <source>
        <dbReference type="SAM" id="Phobius"/>
    </source>
</evidence>
<dbReference type="InterPro" id="IPR036396">
    <property type="entry name" value="Cyt_P450_sf"/>
</dbReference>
<evidence type="ECO:0000256" key="1">
    <source>
        <dbReference type="ARBA" id="ARBA00001971"/>
    </source>
</evidence>
<evidence type="ECO:0000256" key="6">
    <source>
        <dbReference type="ARBA" id="ARBA00023033"/>
    </source>
</evidence>
<evidence type="ECO:0000256" key="4">
    <source>
        <dbReference type="ARBA" id="ARBA00023002"/>
    </source>
</evidence>
<dbReference type="InterPro" id="IPR050121">
    <property type="entry name" value="Cytochrome_P450_monoxygenase"/>
</dbReference>
<evidence type="ECO:0000313" key="11">
    <source>
        <dbReference type="Proteomes" id="UP000664169"/>
    </source>
</evidence>
<dbReference type="GO" id="GO:0004497">
    <property type="term" value="F:monooxygenase activity"/>
    <property type="evidence" value="ECO:0007669"/>
    <property type="project" value="UniProtKB-KW"/>
</dbReference>
<evidence type="ECO:0000256" key="5">
    <source>
        <dbReference type="ARBA" id="ARBA00023004"/>
    </source>
</evidence>
<dbReference type="GO" id="GO:0016705">
    <property type="term" value="F:oxidoreductase activity, acting on paired donors, with incorporation or reduction of molecular oxygen"/>
    <property type="evidence" value="ECO:0007669"/>
    <property type="project" value="InterPro"/>
</dbReference>
<dbReference type="PROSITE" id="PS00086">
    <property type="entry name" value="CYTOCHROME_P450"/>
    <property type="match status" value="1"/>
</dbReference>
<dbReference type="InterPro" id="IPR002401">
    <property type="entry name" value="Cyt_P450_E_grp-I"/>
</dbReference>
<evidence type="ECO:0000256" key="2">
    <source>
        <dbReference type="ARBA" id="ARBA00010617"/>
    </source>
</evidence>
<dbReference type="PRINTS" id="PR00385">
    <property type="entry name" value="P450"/>
</dbReference>
<dbReference type="Pfam" id="PF00067">
    <property type="entry name" value="p450"/>
    <property type="match status" value="1"/>
</dbReference>
<dbReference type="EMBL" id="CAJPDQ010000051">
    <property type="protein sequence ID" value="CAF9933026.1"/>
    <property type="molecule type" value="Genomic_DNA"/>
</dbReference>
<evidence type="ECO:0008006" key="12">
    <source>
        <dbReference type="Google" id="ProtNLM"/>
    </source>
</evidence>
<keyword evidence="9" id="KW-0472">Membrane</keyword>
<dbReference type="Gene3D" id="1.10.630.10">
    <property type="entry name" value="Cytochrome P450"/>
    <property type="match status" value="1"/>
</dbReference>
<dbReference type="GO" id="GO:0020037">
    <property type="term" value="F:heme binding"/>
    <property type="evidence" value="ECO:0007669"/>
    <property type="project" value="InterPro"/>
</dbReference>
<comment type="similarity">
    <text evidence="2 8">Belongs to the cytochrome P450 family.</text>
</comment>
<dbReference type="InterPro" id="IPR001128">
    <property type="entry name" value="Cyt_P450"/>
</dbReference>
<dbReference type="PANTHER" id="PTHR24305:SF157">
    <property type="entry name" value="N-ACETYLTRYPTOPHAN 6-HYDROXYLASE IVOC-RELATED"/>
    <property type="match status" value="1"/>
</dbReference>
<keyword evidence="9" id="KW-0812">Transmembrane</keyword>
<keyword evidence="3 7" id="KW-0479">Metal-binding</keyword>
<keyword evidence="5 7" id="KW-0408">Iron</keyword>
<dbReference type="AlphaFoldDB" id="A0A8H3FVK0"/>
<dbReference type="GO" id="GO:0005506">
    <property type="term" value="F:iron ion binding"/>
    <property type="evidence" value="ECO:0007669"/>
    <property type="project" value="InterPro"/>
</dbReference>
<dbReference type="CDD" id="cd11062">
    <property type="entry name" value="CYP58-like"/>
    <property type="match status" value="1"/>
</dbReference>
<sequence>MVSQMKLANATESSSIVLQLFGQGFEAILSHLRDNWTSLLGLFLGLHLLYGFILVVYRLYFSPIAHFPGPKLAAATQWVEIWYDVFLGGKFTLQTEKWHQKYGRIVRISPFEVSISDAEFHEILFSNDSKFIKIEEMKNRIGIPDSTFETIGHEHHRIRRGAISSFFSRQSVLNFSDFIQQRVDRICERLETEWKGTGRPIIMNDVWATLTADVITYISFAWDNNFAEYPDFVAPFTRAIWHQARSVHIMGHFPWVLRALEMLPRRLLLLINPTMGPVFDFHNATGDQVEAVRNGANSEAAFTKHRTVFHEIFDSDLPPQEKTMPRLRQEASGITGAGIDTSKTVLSNATFYILNDPAIHKRLVEELEEAIPNANSIPSLPKLESLPYLDACIHESLRVSYGITQRITRISPDKPIEYDGWSIPPGTRFGMSAYLTHRDPRVFPNPDEFDPNRWLNNPKSFSGRSLERYIFTFGRGPRICLGINLAKAEVYIGLATLFRRMKLELYETTKRDVTVESEFLVGMPPADSQGVRCLVK</sequence>